<dbReference type="InterPro" id="IPR019327">
    <property type="entry name" value="WKF"/>
</dbReference>
<gene>
    <name evidence="3" type="ORF">PRK78_000600</name>
</gene>
<dbReference type="Pfam" id="PF10180">
    <property type="entry name" value="WKF"/>
    <property type="match status" value="1"/>
</dbReference>
<feature type="compositionally biased region" description="Basic and acidic residues" evidence="1">
    <location>
        <begin position="27"/>
        <end position="37"/>
    </location>
</feature>
<proteinExistence type="predicted"/>
<feature type="compositionally biased region" description="Polar residues" evidence="1">
    <location>
        <begin position="412"/>
        <end position="425"/>
    </location>
</feature>
<feature type="compositionally biased region" description="Low complexity" evidence="1">
    <location>
        <begin position="377"/>
        <end position="388"/>
    </location>
</feature>
<dbReference type="EMBL" id="CP120627">
    <property type="protein sequence ID" value="WEW55171.1"/>
    <property type="molecule type" value="Genomic_DNA"/>
</dbReference>
<dbReference type="PANTHER" id="PTHR22306">
    <property type="entry name" value="CHROMOSOME 7 OPEN READING FRAME 50"/>
    <property type="match status" value="1"/>
</dbReference>
<feature type="compositionally biased region" description="Low complexity" evidence="1">
    <location>
        <begin position="396"/>
        <end position="406"/>
    </location>
</feature>
<protein>
    <recommendedName>
        <fullName evidence="2">WKF domain-containing protein</fullName>
    </recommendedName>
</protein>
<reference evidence="3" key="1">
    <citation type="submission" date="2023-03" db="EMBL/GenBank/DDBJ databases">
        <title>Emydomyces testavorans Genome Sequence.</title>
        <authorList>
            <person name="Hoyer L."/>
        </authorList>
    </citation>
    <scope>NUCLEOTIDE SEQUENCE</scope>
    <source>
        <strain evidence="3">16-2883</strain>
    </source>
</reference>
<feature type="compositionally biased region" description="Polar residues" evidence="1">
    <location>
        <begin position="169"/>
        <end position="178"/>
    </location>
</feature>
<evidence type="ECO:0000256" key="1">
    <source>
        <dbReference type="SAM" id="MobiDB-lite"/>
    </source>
</evidence>
<organism evidence="3 4">
    <name type="scientific">Emydomyces testavorans</name>
    <dbReference type="NCBI Taxonomy" id="2070801"/>
    <lineage>
        <taxon>Eukaryota</taxon>
        <taxon>Fungi</taxon>
        <taxon>Dikarya</taxon>
        <taxon>Ascomycota</taxon>
        <taxon>Pezizomycotina</taxon>
        <taxon>Eurotiomycetes</taxon>
        <taxon>Eurotiomycetidae</taxon>
        <taxon>Onygenales</taxon>
        <taxon>Nannizziopsiaceae</taxon>
        <taxon>Emydomyces</taxon>
    </lineage>
</organism>
<dbReference type="Proteomes" id="UP001219355">
    <property type="component" value="Chromosome 1"/>
</dbReference>
<feature type="region of interest" description="Disordered" evidence="1">
    <location>
        <begin position="332"/>
        <end position="425"/>
    </location>
</feature>
<evidence type="ECO:0000259" key="2">
    <source>
        <dbReference type="Pfam" id="PF10180"/>
    </source>
</evidence>
<feature type="compositionally biased region" description="Basic and acidic residues" evidence="1">
    <location>
        <begin position="44"/>
        <end position="95"/>
    </location>
</feature>
<name>A0AAF0DB09_9EURO</name>
<accession>A0AAF0DB09</accession>
<dbReference type="AlphaFoldDB" id="A0AAF0DB09"/>
<feature type="domain" description="WKF" evidence="2">
    <location>
        <begin position="186"/>
        <end position="248"/>
    </location>
</feature>
<dbReference type="PANTHER" id="PTHR22306:SF2">
    <property type="entry name" value="CHROMOSOME 7 OPEN READING FRAME 50"/>
    <property type="match status" value="1"/>
</dbReference>
<keyword evidence="4" id="KW-1185">Reference proteome</keyword>
<sequence length="425" mass="47383">MASLAPLSHVPAWKKLGLKLKFAKETLDQLDHGDKKANGAIGDSRNEPENCAKKRKSEHMEEASAKKQKRESKSTKSHRLDLELPGEKNGVEVEKVVPAVAESTDAIDQKKREPKRSSRKLVTFSEDTKETDGAPEVELPEREQTLLTTEQRRAEKRRKREQRSKNRSIQESQPVRLATQSDRMLEYLSTYHSSRSKWKFQKNRETAILKHALLGDRIPASYNPALYDYLSSLKSVSAKSRVAQLAQEAIEADEKDNDDQDTEYKQAVISFRTQLAEWGNDIPKNESNGLPNSLSDAQLERLEKRRRAELVYFAVSGQTVRAAKSIPLSEQAKLGAKRKRKTRTAVVEDDTSSSSSSESESDSQTRAQNDAARSKKSSNTLVSPSSSDSDSDSDSSDSISSSMSDSGELPHFTSNLKGLLANETT</sequence>
<feature type="compositionally biased region" description="Basic residues" evidence="1">
    <location>
        <begin position="154"/>
        <end position="166"/>
    </location>
</feature>
<feature type="region of interest" description="Disordered" evidence="1">
    <location>
        <begin position="27"/>
        <end position="178"/>
    </location>
</feature>
<evidence type="ECO:0000313" key="4">
    <source>
        <dbReference type="Proteomes" id="UP001219355"/>
    </source>
</evidence>
<evidence type="ECO:0000313" key="3">
    <source>
        <dbReference type="EMBL" id="WEW55171.1"/>
    </source>
</evidence>